<comment type="caution">
    <text evidence="7">The sequence shown here is derived from an EMBL/GenBank/DDBJ whole genome shotgun (WGS) entry which is preliminary data.</text>
</comment>
<evidence type="ECO:0000256" key="4">
    <source>
        <dbReference type="ARBA" id="ARBA00023136"/>
    </source>
</evidence>
<dbReference type="SUPFAM" id="SSF53850">
    <property type="entry name" value="Periplasmic binding protein-like II"/>
    <property type="match status" value="1"/>
</dbReference>
<evidence type="ECO:0000313" key="8">
    <source>
        <dbReference type="Proteomes" id="UP000193920"/>
    </source>
</evidence>
<dbReference type="EMBL" id="MCOG01000221">
    <property type="protein sequence ID" value="ORY24507.1"/>
    <property type="molecule type" value="Genomic_DNA"/>
</dbReference>
<evidence type="ECO:0000256" key="3">
    <source>
        <dbReference type="ARBA" id="ARBA00022989"/>
    </source>
</evidence>
<dbReference type="InterPro" id="IPR017978">
    <property type="entry name" value="GPCR_3_C"/>
</dbReference>
<accession>A0A1Y2AQK8</accession>
<dbReference type="Gene3D" id="3.40.190.10">
    <property type="entry name" value="Periplasmic binding protein-like II"/>
    <property type="match status" value="1"/>
</dbReference>
<feature type="transmembrane region" description="Helical" evidence="5">
    <location>
        <begin position="616"/>
        <end position="640"/>
    </location>
</feature>
<dbReference type="GO" id="GO:0016020">
    <property type="term" value="C:membrane"/>
    <property type="evidence" value="ECO:0007669"/>
    <property type="project" value="UniProtKB-SubCell"/>
</dbReference>
<organism evidence="7 8">
    <name type="scientific">Neocallimastix californiae</name>
    <dbReference type="NCBI Taxonomy" id="1754190"/>
    <lineage>
        <taxon>Eukaryota</taxon>
        <taxon>Fungi</taxon>
        <taxon>Fungi incertae sedis</taxon>
        <taxon>Chytridiomycota</taxon>
        <taxon>Chytridiomycota incertae sedis</taxon>
        <taxon>Neocallimastigomycetes</taxon>
        <taxon>Neocallimastigales</taxon>
        <taxon>Neocallimastigaceae</taxon>
        <taxon>Neocallimastix</taxon>
    </lineage>
</organism>
<comment type="subcellular location">
    <subcellularLocation>
        <location evidence="1">Membrane</location>
        <topology evidence="1">Multi-pass membrane protein</topology>
    </subcellularLocation>
</comment>
<feature type="transmembrane region" description="Helical" evidence="5">
    <location>
        <begin position="464"/>
        <end position="483"/>
    </location>
</feature>
<feature type="domain" description="G-protein coupled receptors family 3 profile" evidence="6">
    <location>
        <begin position="426"/>
        <end position="663"/>
    </location>
</feature>
<evidence type="ECO:0000313" key="7">
    <source>
        <dbReference type="EMBL" id="ORY24507.1"/>
    </source>
</evidence>
<feature type="transmembrane region" description="Helical" evidence="5">
    <location>
        <begin position="535"/>
        <end position="561"/>
    </location>
</feature>
<keyword evidence="4 5" id="KW-0472">Membrane</keyword>
<dbReference type="Pfam" id="PF00003">
    <property type="entry name" value="7tm_3"/>
    <property type="match status" value="1"/>
</dbReference>
<name>A0A1Y2AQK8_9FUNG</name>
<dbReference type="STRING" id="1754190.A0A1Y2AQK8"/>
<feature type="transmembrane region" description="Helical" evidence="5">
    <location>
        <begin position="646"/>
        <end position="666"/>
    </location>
</feature>
<dbReference type="GO" id="GO:0004930">
    <property type="term" value="F:G protein-coupled receptor activity"/>
    <property type="evidence" value="ECO:0007669"/>
    <property type="project" value="InterPro"/>
</dbReference>
<keyword evidence="3 5" id="KW-1133">Transmembrane helix</keyword>
<feature type="transmembrane region" description="Helical" evidence="5">
    <location>
        <begin position="495"/>
        <end position="514"/>
    </location>
</feature>
<keyword evidence="2 5" id="KW-0812">Transmembrane</keyword>
<dbReference type="OrthoDB" id="2159603at2759"/>
<evidence type="ECO:0000259" key="6">
    <source>
        <dbReference type="Pfam" id="PF00003"/>
    </source>
</evidence>
<protein>
    <recommendedName>
        <fullName evidence="6">G-protein coupled receptors family 3 profile domain-containing protein</fullName>
    </recommendedName>
</protein>
<dbReference type="Proteomes" id="UP000193920">
    <property type="component" value="Unassembled WGS sequence"/>
</dbReference>
<feature type="transmembrane region" description="Helical" evidence="5">
    <location>
        <begin position="423"/>
        <end position="448"/>
    </location>
</feature>
<gene>
    <name evidence="7" type="ORF">LY90DRAFT_514548</name>
</gene>
<proteinExistence type="predicted"/>
<reference evidence="7 8" key="1">
    <citation type="submission" date="2016-08" db="EMBL/GenBank/DDBJ databases">
        <title>A Parts List for Fungal Cellulosomes Revealed by Comparative Genomics.</title>
        <authorList>
            <consortium name="DOE Joint Genome Institute"/>
            <person name="Haitjema C.H."/>
            <person name="Gilmore S.P."/>
            <person name="Henske J.K."/>
            <person name="Solomon K.V."/>
            <person name="De Groot R."/>
            <person name="Kuo A."/>
            <person name="Mondo S.J."/>
            <person name="Salamov A.A."/>
            <person name="Labutti K."/>
            <person name="Zhao Z."/>
            <person name="Chiniquy J."/>
            <person name="Barry K."/>
            <person name="Brewer H.M."/>
            <person name="Purvine S.O."/>
            <person name="Wright A.T."/>
            <person name="Boxma B."/>
            <person name="Van Alen T."/>
            <person name="Hackstein J.H."/>
            <person name="Baker S.E."/>
            <person name="Grigoriev I.V."/>
            <person name="O'Malley M.A."/>
        </authorList>
    </citation>
    <scope>NUCLEOTIDE SEQUENCE [LARGE SCALE GENOMIC DNA]</scope>
    <source>
        <strain evidence="7 8">G1</strain>
    </source>
</reference>
<sequence>MRIPENSVISDIEEWKNNYYVTINSYFANKENELSEIELNCFFEENEQYNDSIGYSTYYYDVMSSIYYLDEKYFDIMILDERFIMYDIGFFESYIYNYFNIKRPSYELLFDFSSLEKEYLDFFDPKLIKDVTYDNHIFALPYEIDYNVLYYYNQDENLKKIMENIESLNWDEMISSIKDDLSYPINIPLGNDYSILNLLLEYTNSRYNITKEFDPNYFQLFYNYTSYELFDGFYNMIMKYSDENIYDSLLTFPGDGFYSFINRESSFFYGRVSQRNNFNFVENISFTLPPKYVSSFYENYIIINKKSELDKNLLTKVALELTSKEMQLYRAEHLGSIPTFDFTKEENNDFINQYCQMQPDICTQLSKIHRLYTKDVFKTKYRASFFEIVDLVPSNIRNFLYEYLIDNLIFVFRNCDRLITNDLGVYGILSYIFTGIFICIATVVMYLVHKHRKHPYLKVVSPKFCNLIVIGCIMNIIRIMFILPPYSIVRARIENIFNTICTNLIYIPMFSVAYRIYRIYKSKSFLSQSLSNNKLVLLVFIIIMISIIYHSAISIFCRFYYEIYGDIESSRFPIWGFDNEELLTNIYQAYFYIIFICLIFMIIATGRNSKKFGDICYTFVIFILNINNFVTGSLIVLMSYEYWDLGFFLLILYNGVCCLFCIYMLVGSRLLFILITQDDIDVSKYKSEDLKEFIPLKRTINKYLSLIKKVKNVRSYISSKTNIRSTSNNNNSSSDVSRENLYGKESLFKY</sequence>
<evidence type="ECO:0000256" key="5">
    <source>
        <dbReference type="SAM" id="Phobius"/>
    </source>
</evidence>
<feature type="transmembrane region" description="Helical" evidence="5">
    <location>
        <begin position="586"/>
        <end position="604"/>
    </location>
</feature>
<dbReference type="AlphaFoldDB" id="A0A1Y2AQK8"/>
<evidence type="ECO:0000256" key="1">
    <source>
        <dbReference type="ARBA" id="ARBA00004141"/>
    </source>
</evidence>
<evidence type="ECO:0000256" key="2">
    <source>
        <dbReference type="ARBA" id="ARBA00022692"/>
    </source>
</evidence>
<keyword evidence="8" id="KW-1185">Reference proteome</keyword>